<feature type="compositionally biased region" description="Polar residues" evidence="1">
    <location>
        <begin position="219"/>
        <end position="250"/>
    </location>
</feature>
<gene>
    <name evidence="2" type="ORF">FRV6_16561</name>
</gene>
<accession>A0A2H3TUY8</accession>
<protein>
    <submittedName>
        <fullName evidence="2">Uncharacterized protein</fullName>
    </submittedName>
</protein>
<dbReference type="VEuPathDB" id="FungiDB:HZS61_011579"/>
<reference evidence="3" key="1">
    <citation type="submission" date="2016-09" db="EMBL/GenBank/DDBJ databases">
        <authorList>
            <person name="Guldener U."/>
        </authorList>
    </citation>
    <scope>NUCLEOTIDE SEQUENCE [LARGE SCALE GENOMIC DNA]</scope>
    <source>
        <strain evidence="3">V64-1</strain>
    </source>
</reference>
<dbReference type="VEuPathDB" id="FungiDB:FOXG_15585"/>
<evidence type="ECO:0000256" key="1">
    <source>
        <dbReference type="SAM" id="MobiDB-lite"/>
    </source>
</evidence>
<dbReference type="VEuPathDB" id="FungiDB:FOMG_18022"/>
<feature type="region of interest" description="Disordered" evidence="1">
    <location>
        <begin position="217"/>
        <end position="251"/>
    </location>
</feature>
<name>A0A2H3TUY8_FUSOX</name>
<evidence type="ECO:0000313" key="2">
    <source>
        <dbReference type="EMBL" id="SCO92433.1"/>
    </source>
</evidence>
<evidence type="ECO:0000313" key="3">
    <source>
        <dbReference type="Proteomes" id="UP000219369"/>
    </source>
</evidence>
<dbReference type="Proteomes" id="UP000219369">
    <property type="component" value="Unassembled WGS sequence"/>
</dbReference>
<organism evidence="2 3">
    <name type="scientific">Fusarium oxysporum</name>
    <name type="common">Fusarium vascular wilt</name>
    <dbReference type="NCBI Taxonomy" id="5507"/>
    <lineage>
        <taxon>Eukaryota</taxon>
        <taxon>Fungi</taxon>
        <taxon>Dikarya</taxon>
        <taxon>Ascomycota</taxon>
        <taxon>Pezizomycotina</taxon>
        <taxon>Sordariomycetes</taxon>
        <taxon>Hypocreomycetidae</taxon>
        <taxon>Hypocreales</taxon>
        <taxon>Nectriaceae</taxon>
        <taxon>Fusarium</taxon>
        <taxon>Fusarium oxysporum species complex</taxon>
    </lineage>
</organism>
<dbReference type="VEuPathDB" id="FungiDB:FOIG_13642"/>
<dbReference type="VEuPathDB" id="FungiDB:FOZG_18326"/>
<dbReference type="OrthoDB" id="5090566at2759"/>
<proteinExistence type="predicted"/>
<dbReference type="AlphaFoldDB" id="A0A2H3TUY8"/>
<sequence length="314" mass="35616">MSAVPSTGLLRRLYIDAAQDIEYQSSTFWQIWLQRAFHEDEYMVSCEIPPDESRRRVDAVVKRYDDRHDTLSAVLWVEFKRPSGNVRQVEFQALDAAKRCIRANNLESVYVMTTVGVSFRVWTVYESDLQSLVPFHGGPADATRSQYVDADSNEAEALTRFVDTVKAYPPLRRAPIVPSQPLPQSEYQQIGYSQTGYGGYPDIQQGYPSATGQGGYASGTYSEANPSEGSYYAQNPGSSVQEHEQTSSVGDQFVKVQVNRVTHFGRSTEYLFNDVNGSQRKTTKDDWKEVTYKGKAAWINSRRGVTYYTRDRIR</sequence>
<dbReference type="EMBL" id="FMJY01000011">
    <property type="protein sequence ID" value="SCO92433.1"/>
    <property type="molecule type" value="Genomic_DNA"/>
</dbReference>